<sequence>MKKLLLITTPVLIATAFNASAASSKSSTQNFSYLSGGLQVSKYNHKLPTEVNSADHSPSDTMTGAYLRGSWNFTDNFFLETRGDAVSKNDLTISTGLLGLGYFYPVNDAFTVYGLLGGSSAEVELNLISNGNINYRETGFTGEVGARYQVMSLWTIEPAVRMANYDDNMYEYRLGNIVGLNEHVSLEGNLVHRNYTSDRANNGLKETAYQFGVRYSF</sequence>
<evidence type="ECO:0000313" key="4">
    <source>
        <dbReference type="EMBL" id="EFP97513.1"/>
    </source>
</evidence>
<name>E3BHI2_9VIBR</name>
<dbReference type="SUPFAM" id="SSF56925">
    <property type="entry name" value="OMPA-like"/>
    <property type="match status" value="1"/>
</dbReference>
<dbReference type="OrthoDB" id="6115907at2"/>
<feature type="signal peptide" evidence="2">
    <location>
        <begin position="1"/>
        <end position="21"/>
    </location>
</feature>
<keyword evidence="1 2" id="KW-0732">Signal</keyword>
<dbReference type="InterPro" id="IPR011250">
    <property type="entry name" value="OMP/PagP_B-barrel"/>
</dbReference>
<dbReference type="EMBL" id="AEIU01000057">
    <property type="protein sequence ID" value="EFP97513.1"/>
    <property type="molecule type" value="Genomic_DNA"/>
</dbReference>
<proteinExistence type="predicted"/>
<dbReference type="InterPro" id="IPR027385">
    <property type="entry name" value="Beta-barrel_OMP"/>
</dbReference>
<feature type="domain" description="Outer membrane protein beta-barrel" evidence="3">
    <location>
        <begin position="12"/>
        <end position="217"/>
    </location>
</feature>
<reference evidence="4 5" key="1">
    <citation type="journal article" date="2012" name="Int. J. Syst. Evol. Microbiol.">
        <title>Vibrio caribbeanicus sp. nov., isolated from the marine sponge Scleritoderma cyanea.</title>
        <authorList>
            <person name="Hoffmann M."/>
            <person name="Monday S.R."/>
            <person name="Allard M.W."/>
            <person name="Strain E.A."/>
            <person name="Whittaker P."/>
            <person name="Naum M."/>
            <person name="McCarthy P.J."/>
            <person name="Lopez J.V."/>
            <person name="Fischer M."/>
            <person name="Brown E.W."/>
        </authorList>
    </citation>
    <scope>NUCLEOTIDE SEQUENCE [LARGE SCALE GENOMIC DNA]</scope>
    <source>
        <strain evidence="4 5">ATCC BAA-2122</strain>
    </source>
</reference>
<dbReference type="Proteomes" id="UP000002943">
    <property type="component" value="Unassembled WGS sequence"/>
</dbReference>
<accession>E3BHI2</accession>
<feature type="chain" id="PRO_5003166691" description="Outer membrane protein beta-barrel domain-containing protein" evidence="2">
    <location>
        <begin position="22"/>
        <end position="217"/>
    </location>
</feature>
<dbReference type="eggNOG" id="ENOG503373T">
    <property type="taxonomic scope" value="Bacteria"/>
</dbReference>
<dbReference type="AlphaFoldDB" id="E3BHI2"/>
<dbReference type="Gene3D" id="2.40.160.20">
    <property type="match status" value="1"/>
</dbReference>
<organism evidence="4 5">
    <name type="scientific">Vibrio caribbeanicus ATCC BAA-2122</name>
    <dbReference type="NCBI Taxonomy" id="796620"/>
    <lineage>
        <taxon>Bacteria</taxon>
        <taxon>Pseudomonadati</taxon>
        <taxon>Pseudomonadota</taxon>
        <taxon>Gammaproteobacteria</taxon>
        <taxon>Vibrionales</taxon>
        <taxon>Vibrionaceae</taxon>
        <taxon>Vibrio</taxon>
    </lineage>
</organism>
<protein>
    <recommendedName>
        <fullName evidence="3">Outer membrane protein beta-barrel domain-containing protein</fullName>
    </recommendedName>
</protein>
<gene>
    <name evidence="4" type="ORF">VIBC2010_00155</name>
</gene>
<comment type="caution">
    <text evidence="4">The sequence shown here is derived from an EMBL/GenBank/DDBJ whole genome shotgun (WGS) entry which is preliminary data.</text>
</comment>
<dbReference type="Pfam" id="PF13505">
    <property type="entry name" value="OMP_b-brl"/>
    <property type="match status" value="1"/>
</dbReference>
<evidence type="ECO:0000256" key="2">
    <source>
        <dbReference type="SAM" id="SignalP"/>
    </source>
</evidence>
<dbReference type="RefSeq" id="WP_009600449.1">
    <property type="nucleotide sequence ID" value="NZ_AEIU01000057.1"/>
</dbReference>
<evidence type="ECO:0000256" key="1">
    <source>
        <dbReference type="ARBA" id="ARBA00022729"/>
    </source>
</evidence>
<keyword evidence="5" id="KW-1185">Reference proteome</keyword>
<evidence type="ECO:0000259" key="3">
    <source>
        <dbReference type="Pfam" id="PF13505"/>
    </source>
</evidence>
<evidence type="ECO:0000313" key="5">
    <source>
        <dbReference type="Proteomes" id="UP000002943"/>
    </source>
</evidence>